<keyword evidence="3 6" id="KW-0489">Methyltransferase</keyword>
<dbReference type="AlphaFoldDB" id="A0A2P2E968"/>
<comment type="catalytic activity">
    <reaction evidence="6">
        <text>L-lysyl-[protein] + 3 S-adenosyl-L-methionine = N(6),N(6),N(6)-trimethyl-L-lysyl-[protein] + 3 S-adenosyl-L-homocysteine + 3 H(+)</text>
        <dbReference type="Rhea" id="RHEA:54192"/>
        <dbReference type="Rhea" id="RHEA-COMP:9752"/>
        <dbReference type="Rhea" id="RHEA-COMP:13826"/>
        <dbReference type="ChEBI" id="CHEBI:15378"/>
        <dbReference type="ChEBI" id="CHEBI:29969"/>
        <dbReference type="ChEBI" id="CHEBI:57856"/>
        <dbReference type="ChEBI" id="CHEBI:59789"/>
        <dbReference type="ChEBI" id="CHEBI:61961"/>
    </reaction>
</comment>
<dbReference type="EC" id="2.1.1.-" evidence="6"/>
<evidence type="ECO:0000313" key="7">
    <source>
        <dbReference type="EMBL" id="GBF57610.1"/>
    </source>
</evidence>
<reference evidence="7" key="1">
    <citation type="journal article" date="2018" name="Genome Announc.">
        <title>Draft Genome Sequence of "Candidatus Phycosocius bacilliformis," an Alphaproteobacterial Ectosymbiont of the Hydrocarbon-Producing Green Alga Botryococcus braunii.</title>
        <authorList>
            <person name="Tanabe Y."/>
            <person name="Yamaguchi H."/>
            <person name="Watanabe M.M."/>
        </authorList>
    </citation>
    <scope>NUCLEOTIDE SEQUENCE [LARGE SCALE GENOMIC DNA]</scope>
    <source>
        <strain evidence="7">BOTRYCO-2</strain>
    </source>
</reference>
<keyword evidence="4 6" id="KW-0808">Transferase</keyword>
<keyword evidence="8" id="KW-1185">Reference proteome</keyword>
<dbReference type="InterPro" id="IPR004498">
    <property type="entry name" value="Ribosomal_PrmA_MeTrfase"/>
</dbReference>
<dbReference type="HAMAP" id="MF_00735">
    <property type="entry name" value="Methyltr_PrmA"/>
    <property type="match status" value="1"/>
</dbReference>
<dbReference type="PANTHER" id="PTHR43648">
    <property type="entry name" value="ELECTRON TRANSFER FLAVOPROTEIN BETA SUBUNIT LYSINE METHYLTRANSFERASE"/>
    <property type="match status" value="1"/>
</dbReference>
<evidence type="ECO:0000313" key="8">
    <source>
        <dbReference type="Proteomes" id="UP000245086"/>
    </source>
</evidence>
<protein>
    <recommendedName>
        <fullName evidence="6">Ribosomal protein L11 methyltransferase</fullName>
        <shortName evidence="6">L11 Mtase</shortName>
        <ecNumber evidence="6">2.1.1.-</ecNumber>
    </recommendedName>
</protein>
<evidence type="ECO:0000256" key="1">
    <source>
        <dbReference type="ARBA" id="ARBA00009741"/>
    </source>
</evidence>
<dbReference type="GO" id="GO:0005840">
    <property type="term" value="C:ribosome"/>
    <property type="evidence" value="ECO:0007669"/>
    <property type="project" value="UniProtKB-KW"/>
</dbReference>
<keyword evidence="7" id="KW-0687">Ribonucleoprotein</keyword>
<dbReference type="InterPro" id="IPR029063">
    <property type="entry name" value="SAM-dependent_MTases_sf"/>
</dbReference>
<comment type="subcellular location">
    <subcellularLocation>
        <location evidence="6">Cytoplasm</location>
    </subcellularLocation>
</comment>
<comment type="similarity">
    <text evidence="1 6">Belongs to the methyltransferase superfamily. PrmA family.</text>
</comment>
<evidence type="ECO:0000256" key="2">
    <source>
        <dbReference type="ARBA" id="ARBA00022490"/>
    </source>
</evidence>
<dbReference type="InterPro" id="IPR050078">
    <property type="entry name" value="Ribosomal_L11_MeTrfase_PrmA"/>
</dbReference>
<dbReference type="CDD" id="cd02440">
    <property type="entry name" value="AdoMet_MTases"/>
    <property type="match status" value="1"/>
</dbReference>
<keyword evidence="5 6" id="KW-0949">S-adenosyl-L-methionine</keyword>
<sequence length="289" mass="30958">MFLILATGPRAAIEGASKLLDAIGGFGAVGWWELERRQFKLEAYAYTLEGAQAGVGAIALADPELDARIAPLEDADWVKMSLDGLPPVPVGRFRVVGSHDAGKVGNGSIEIVIDAGEAFGTGHHGTTSGCLLGLDRLLTRGVRPTRVLDVGTGSAILAIGAAKTGSRVVVGTEIDPRANYIAGLNAKLNRVRPAVRTYVANGVRRALIRSQGPYDLVFANILMRPLVRLSADLASVVKPGGRIILSGLLTHQEPAIRRAYSQRGLVLEHRYRKENWSTLTYVRPRRAAL</sequence>
<organism evidence="7 8">
    <name type="scientific">Candidatus Phycosocius bacilliformis</name>
    <dbReference type="NCBI Taxonomy" id="1445552"/>
    <lineage>
        <taxon>Bacteria</taxon>
        <taxon>Pseudomonadati</taxon>
        <taxon>Pseudomonadota</taxon>
        <taxon>Alphaproteobacteria</taxon>
        <taxon>Caulobacterales</taxon>
        <taxon>Caulobacterales incertae sedis</taxon>
        <taxon>Candidatus Phycosocius</taxon>
    </lineage>
</organism>
<comment type="caution">
    <text evidence="7">The sequence shown here is derived from an EMBL/GenBank/DDBJ whole genome shotgun (WGS) entry which is preliminary data.</text>
</comment>
<dbReference type="SUPFAM" id="SSF53335">
    <property type="entry name" value="S-adenosyl-L-methionine-dependent methyltransferases"/>
    <property type="match status" value="1"/>
</dbReference>
<dbReference type="Proteomes" id="UP000245086">
    <property type="component" value="Unassembled WGS sequence"/>
</dbReference>
<dbReference type="Gene3D" id="3.40.50.150">
    <property type="entry name" value="Vaccinia Virus protein VP39"/>
    <property type="match status" value="1"/>
</dbReference>
<dbReference type="OrthoDB" id="9785995at2"/>
<dbReference type="PANTHER" id="PTHR43648:SF1">
    <property type="entry name" value="ELECTRON TRANSFER FLAVOPROTEIN BETA SUBUNIT LYSINE METHYLTRANSFERASE"/>
    <property type="match status" value="1"/>
</dbReference>
<dbReference type="GO" id="GO:0008276">
    <property type="term" value="F:protein methyltransferase activity"/>
    <property type="evidence" value="ECO:0007669"/>
    <property type="project" value="UniProtKB-UniRule"/>
</dbReference>
<dbReference type="GO" id="GO:0005737">
    <property type="term" value="C:cytoplasm"/>
    <property type="evidence" value="ECO:0007669"/>
    <property type="project" value="UniProtKB-SubCell"/>
</dbReference>
<name>A0A2P2E968_9PROT</name>
<keyword evidence="2 6" id="KW-0963">Cytoplasm</keyword>
<gene>
    <name evidence="7" type="primary">prmA_2</name>
    <name evidence="6" type="synonym">prmA</name>
    <name evidence="7" type="ORF">PbB2_01278</name>
</gene>
<comment type="function">
    <text evidence="6">Methylates ribosomal protein L11.</text>
</comment>
<proteinExistence type="inferred from homology"/>
<accession>A0A2P2E968</accession>
<dbReference type="GO" id="GO:0032259">
    <property type="term" value="P:methylation"/>
    <property type="evidence" value="ECO:0007669"/>
    <property type="project" value="UniProtKB-KW"/>
</dbReference>
<dbReference type="RefSeq" id="WP_108984485.1">
    <property type="nucleotide sequence ID" value="NZ_BFBR01000003.1"/>
</dbReference>
<dbReference type="Pfam" id="PF06325">
    <property type="entry name" value="PrmA"/>
    <property type="match status" value="1"/>
</dbReference>
<comment type="caution">
    <text evidence="6">Lacks conserved residue(s) required for the propagation of feature annotation.</text>
</comment>
<keyword evidence="7" id="KW-0689">Ribosomal protein</keyword>
<evidence type="ECO:0000256" key="5">
    <source>
        <dbReference type="ARBA" id="ARBA00022691"/>
    </source>
</evidence>
<dbReference type="EMBL" id="BFBR01000003">
    <property type="protein sequence ID" value="GBF57610.1"/>
    <property type="molecule type" value="Genomic_DNA"/>
</dbReference>
<evidence type="ECO:0000256" key="6">
    <source>
        <dbReference type="HAMAP-Rule" id="MF_00735"/>
    </source>
</evidence>
<evidence type="ECO:0000256" key="4">
    <source>
        <dbReference type="ARBA" id="ARBA00022679"/>
    </source>
</evidence>
<evidence type="ECO:0000256" key="3">
    <source>
        <dbReference type="ARBA" id="ARBA00022603"/>
    </source>
</evidence>